<comment type="caution">
    <text evidence="1">The sequence shown here is derived from an EMBL/GenBank/DDBJ whole genome shotgun (WGS) entry which is preliminary data.</text>
</comment>
<accession>A0AAD3XLV1</accession>
<sequence>MFVNTGKKNSDGNRGCSIHGSPTLSLTVHGLREAPVMAYAKRCGISSAVKKVLVEFLKLYTVRKQLGRSCVTTKTIMPCVVAMQRGSSSALLHSRLFFITQRNNNDIYGDDPIIDLPCTVHR</sequence>
<name>A0AAD3XLV1_NEPGR</name>
<dbReference type="Proteomes" id="UP001279734">
    <property type="component" value="Unassembled WGS sequence"/>
</dbReference>
<evidence type="ECO:0000313" key="2">
    <source>
        <dbReference type="Proteomes" id="UP001279734"/>
    </source>
</evidence>
<gene>
    <name evidence="1" type="ORF">Nepgr_010901</name>
</gene>
<organism evidence="1 2">
    <name type="scientific">Nepenthes gracilis</name>
    <name type="common">Slender pitcher plant</name>
    <dbReference type="NCBI Taxonomy" id="150966"/>
    <lineage>
        <taxon>Eukaryota</taxon>
        <taxon>Viridiplantae</taxon>
        <taxon>Streptophyta</taxon>
        <taxon>Embryophyta</taxon>
        <taxon>Tracheophyta</taxon>
        <taxon>Spermatophyta</taxon>
        <taxon>Magnoliopsida</taxon>
        <taxon>eudicotyledons</taxon>
        <taxon>Gunneridae</taxon>
        <taxon>Pentapetalae</taxon>
        <taxon>Caryophyllales</taxon>
        <taxon>Nepenthaceae</taxon>
        <taxon>Nepenthes</taxon>
    </lineage>
</organism>
<dbReference type="EMBL" id="BSYO01000008">
    <property type="protein sequence ID" value="GMH09061.1"/>
    <property type="molecule type" value="Genomic_DNA"/>
</dbReference>
<evidence type="ECO:0000313" key="1">
    <source>
        <dbReference type="EMBL" id="GMH09061.1"/>
    </source>
</evidence>
<protein>
    <submittedName>
        <fullName evidence="1">Uncharacterized protein</fullName>
    </submittedName>
</protein>
<dbReference type="AlphaFoldDB" id="A0AAD3XLV1"/>
<reference evidence="1" key="1">
    <citation type="submission" date="2023-05" db="EMBL/GenBank/DDBJ databases">
        <title>Nepenthes gracilis genome sequencing.</title>
        <authorList>
            <person name="Fukushima K."/>
        </authorList>
    </citation>
    <scope>NUCLEOTIDE SEQUENCE</scope>
    <source>
        <strain evidence="1">SING2019-196</strain>
    </source>
</reference>
<proteinExistence type="predicted"/>
<keyword evidence="2" id="KW-1185">Reference proteome</keyword>